<organism evidence="5 6">
    <name type="scientific">Bosea caraganae</name>
    <dbReference type="NCBI Taxonomy" id="2763117"/>
    <lineage>
        <taxon>Bacteria</taxon>
        <taxon>Pseudomonadati</taxon>
        <taxon>Pseudomonadota</taxon>
        <taxon>Alphaproteobacteria</taxon>
        <taxon>Hyphomicrobiales</taxon>
        <taxon>Boseaceae</taxon>
        <taxon>Bosea</taxon>
    </lineage>
</organism>
<dbReference type="NCBIfam" id="NF006579">
    <property type="entry name" value="PRK09104.1"/>
    <property type="match status" value="1"/>
</dbReference>
<evidence type="ECO:0000259" key="4">
    <source>
        <dbReference type="Pfam" id="PF07687"/>
    </source>
</evidence>
<proteinExistence type="predicted"/>
<dbReference type="InterPro" id="IPR011650">
    <property type="entry name" value="Peptidase_M20_dimer"/>
</dbReference>
<dbReference type="GO" id="GO:0008233">
    <property type="term" value="F:peptidase activity"/>
    <property type="evidence" value="ECO:0007669"/>
    <property type="project" value="UniProtKB-KW"/>
</dbReference>
<dbReference type="NCBIfam" id="NF005914">
    <property type="entry name" value="PRK07907.1"/>
    <property type="match status" value="1"/>
</dbReference>
<dbReference type="EMBL" id="QQTP01000014">
    <property type="protein sequence ID" value="RDJ21100.1"/>
    <property type="molecule type" value="Genomic_DNA"/>
</dbReference>
<dbReference type="Proteomes" id="UP000255207">
    <property type="component" value="Unassembled WGS sequence"/>
</dbReference>
<dbReference type="AlphaFoldDB" id="A0A370L297"/>
<dbReference type="GO" id="GO:0006508">
    <property type="term" value="P:proteolysis"/>
    <property type="evidence" value="ECO:0007669"/>
    <property type="project" value="UniProtKB-KW"/>
</dbReference>
<keyword evidence="6" id="KW-1185">Reference proteome</keyword>
<dbReference type="Gene3D" id="3.40.630.10">
    <property type="entry name" value="Zn peptidases"/>
    <property type="match status" value="1"/>
</dbReference>
<dbReference type="OrthoDB" id="9761532at2"/>
<evidence type="ECO:0000256" key="2">
    <source>
        <dbReference type="ARBA" id="ARBA00022723"/>
    </source>
</evidence>
<evidence type="ECO:0000256" key="1">
    <source>
        <dbReference type="ARBA" id="ARBA00022670"/>
    </source>
</evidence>
<reference evidence="6" key="1">
    <citation type="submission" date="2018-07" db="EMBL/GenBank/DDBJ databases">
        <authorList>
            <person name="Safronova V.I."/>
            <person name="Chirak E.R."/>
            <person name="Sazanova A.L."/>
        </authorList>
    </citation>
    <scope>NUCLEOTIDE SEQUENCE [LARGE SCALE GENOMIC DNA]</scope>
    <source>
        <strain evidence="6">RCAM04685</strain>
    </source>
</reference>
<accession>A0A370L297</accession>
<dbReference type="InterPro" id="IPR002933">
    <property type="entry name" value="Peptidase_M20"/>
</dbReference>
<name>A0A370L297_9HYPH</name>
<dbReference type="Gene3D" id="3.30.70.360">
    <property type="match status" value="1"/>
</dbReference>
<evidence type="ECO:0000313" key="5">
    <source>
        <dbReference type="EMBL" id="RDJ21100.1"/>
    </source>
</evidence>
<sequence>MPDKSQSNIDKVLSNLAENEGAALERLFNFLRIPSVSTVSEFAPDCQKAAEWLAAQFEGLGFTASVRQTPGRPILVAHSDEAGPDAPRVLYYGHYDVQPADPEELWTSPAFEPVLVDGPVGKQIVARGAADDKGQVMIWIEAFRSWRAVMGKLPVRVTVLVEGEEETGSPSLKPFLKEYADELKADVAVISDGNMWDVESPSITTRLRGTVYTQIKLRTARCDLHSGLFGGVARNALNALTQLLGGLHDEQSRVQLPGFYDDVPELPDELARQWAALAFDEAALLSSFGLATPAGEVGRPALERLWSRPTADIHGIWGGYIGEGRKTVIPAEAQAKISFRVVAGQDPQRVVQCFRRFLDERRPADAQISLEVLGMEPGIEIPSDTRWMRAVRRALGDEYGKEAILGGCGGALPMVGALKGILGMDALLFSFGLDDDQVHSPNEKFELRCFRQGARAHARLLAELGRAV</sequence>
<comment type="caution">
    <text evidence="5">The sequence shown here is derived from an EMBL/GenBank/DDBJ whole genome shotgun (WGS) entry which is preliminary data.</text>
</comment>
<dbReference type="SUPFAM" id="SSF53187">
    <property type="entry name" value="Zn-dependent exopeptidases"/>
    <property type="match status" value="1"/>
</dbReference>
<keyword evidence="2" id="KW-0479">Metal-binding</keyword>
<dbReference type="InterPro" id="IPR051458">
    <property type="entry name" value="Cyt/Met_Dipeptidase"/>
</dbReference>
<gene>
    <name evidence="5" type="ORF">DWE98_22470</name>
</gene>
<keyword evidence="3 5" id="KW-0378">Hydrolase</keyword>
<dbReference type="Pfam" id="PF07687">
    <property type="entry name" value="M20_dimer"/>
    <property type="match status" value="1"/>
</dbReference>
<protein>
    <submittedName>
        <fullName evidence="5">M20/M25/M40 family metallo-hydrolase</fullName>
    </submittedName>
</protein>
<dbReference type="GO" id="GO:0046872">
    <property type="term" value="F:metal ion binding"/>
    <property type="evidence" value="ECO:0007669"/>
    <property type="project" value="UniProtKB-KW"/>
</dbReference>
<keyword evidence="1" id="KW-0645">Protease</keyword>
<dbReference type="PANTHER" id="PTHR43270:SF12">
    <property type="entry name" value="SUCCINYL-DIAMINOPIMELATE DESUCCINYLASE"/>
    <property type="match status" value="1"/>
</dbReference>
<evidence type="ECO:0000256" key="3">
    <source>
        <dbReference type="ARBA" id="ARBA00022801"/>
    </source>
</evidence>
<dbReference type="PANTHER" id="PTHR43270">
    <property type="entry name" value="BETA-ALA-HIS DIPEPTIDASE"/>
    <property type="match status" value="1"/>
</dbReference>
<feature type="domain" description="Peptidase M20 dimerisation" evidence="4">
    <location>
        <begin position="222"/>
        <end position="363"/>
    </location>
</feature>
<evidence type="ECO:0000313" key="6">
    <source>
        <dbReference type="Proteomes" id="UP000255207"/>
    </source>
</evidence>
<dbReference type="Pfam" id="PF01546">
    <property type="entry name" value="Peptidase_M20"/>
    <property type="match status" value="1"/>
</dbReference>